<protein>
    <recommendedName>
        <fullName evidence="3">PCI domain-containing protein</fullName>
    </recommendedName>
</protein>
<feature type="domain" description="PCI" evidence="3">
    <location>
        <begin position="531"/>
        <end position="700"/>
    </location>
</feature>
<proteinExistence type="predicted"/>
<accession>A0ABR4NKT8</accession>
<dbReference type="PANTHER" id="PTHR12436">
    <property type="entry name" value="80 KDA MCM3-ASSOCIATED PROTEIN"/>
    <property type="match status" value="1"/>
</dbReference>
<evidence type="ECO:0000313" key="5">
    <source>
        <dbReference type="Proteomes" id="UP001527925"/>
    </source>
</evidence>
<organism evidence="4 5">
    <name type="scientific">Polyrhizophydium stewartii</name>
    <dbReference type="NCBI Taxonomy" id="2732419"/>
    <lineage>
        <taxon>Eukaryota</taxon>
        <taxon>Fungi</taxon>
        <taxon>Fungi incertae sedis</taxon>
        <taxon>Chytridiomycota</taxon>
        <taxon>Chytridiomycota incertae sedis</taxon>
        <taxon>Chytridiomycetes</taxon>
        <taxon>Rhizophydiales</taxon>
        <taxon>Rhizophydiales incertae sedis</taxon>
        <taxon>Polyrhizophydium</taxon>
    </lineage>
</organism>
<dbReference type="EMBL" id="JADGIZ020000001">
    <property type="protein sequence ID" value="KAL2920135.1"/>
    <property type="molecule type" value="Genomic_DNA"/>
</dbReference>
<dbReference type="Gene3D" id="1.25.40.990">
    <property type="match status" value="1"/>
</dbReference>
<evidence type="ECO:0000259" key="3">
    <source>
        <dbReference type="PROSITE" id="PS50250"/>
    </source>
</evidence>
<name>A0ABR4NKT8_9FUNG</name>
<dbReference type="Proteomes" id="UP001527925">
    <property type="component" value="Unassembled WGS sequence"/>
</dbReference>
<feature type="compositionally biased region" description="Polar residues" evidence="2">
    <location>
        <begin position="327"/>
        <end position="344"/>
    </location>
</feature>
<keyword evidence="1" id="KW-0175">Coiled coil</keyword>
<feature type="region of interest" description="Disordered" evidence="2">
    <location>
        <begin position="222"/>
        <end position="258"/>
    </location>
</feature>
<evidence type="ECO:0000256" key="2">
    <source>
        <dbReference type="SAM" id="MobiDB-lite"/>
    </source>
</evidence>
<dbReference type="InterPro" id="IPR000717">
    <property type="entry name" value="PCI_dom"/>
</dbReference>
<evidence type="ECO:0000256" key="1">
    <source>
        <dbReference type="SAM" id="Coils"/>
    </source>
</evidence>
<feature type="compositionally biased region" description="Low complexity" evidence="2">
    <location>
        <begin position="685"/>
        <end position="697"/>
    </location>
</feature>
<comment type="caution">
    <text evidence="4">The sequence shown here is derived from an EMBL/GenBank/DDBJ whole genome shotgun (WGS) entry which is preliminary data.</text>
</comment>
<dbReference type="PROSITE" id="PS50250">
    <property type="entry name" value="PCI"/>
    <property type="match status" value="1"/>
</dbReference>
<reference evidence="4 5" key="1">
    <citation type="submission" date="2023-09" db="EMBL/GenBank/DDBJ databases">
        <title>Pangenome analysis of Batrachochytrium dendrobatidis and related Chytrids.</title>
        <authorList>
            <person name="Yacoub M.N."/>
            <person name="Stajich J.E."/>
            <person name="James T.Y."/>
        </authorList>
    </citation>
    <scope>NUCLEOTIDE SEQUENCE [LARGE SCALE GENOMIC DNA]</scope>
    <source>
        <strain evidence="4 5">JEL0888</strain>
    </source>
</reference>
<feature type="region of interest" description="Disordered" evidence="2">
    <location>
        <begin position="327"/>
        <end position="375"/>
    </location>
</feature>
<feature type="coiled-coil region" evidence="1">
    <location>
        <begin position="398"/>
        <end position="425"/>
    </location>
</feature>
<dbReference type="InterPro" id="IPR005062">
    <property type="entry name" value="SAC3/GANP/THP3_conserved"/>
</dbReference>
<feature type="compositionally biased region" description="Low complexity" evidence="2">
    <location>
        <begin position="223"/>
        <end position="248"/>
    </location>
</feature>
<dbReference type="Pfam" id="PF03399">
    <property type="entry name" value="SAC3_GANP"/>
    <property type="match status" value="1"/>
</dbReference>
<dbReference type="InterPro" id="IPR045107">
    <property type="entry name" value="SAC3/GANP/THP3"/>
</dbReference>
<dbReference type="PANTHER" id="PTHR12436:SF4">
    <property type="entry name" value="LEUKOCYTE RECEPTOR CLUSTER MEMBER 8"/>
    <property type="match status" value="1"/>
</dbReference>
<evidence type="ECO:0000313" key="4">
    <source>
        <dbReference type="EMBL" id="KAL2920135.1"/>
    </source>
</evidence>
<feature type="region of interest" description="Disordered" evidence="2">
    <location>
        <begin position="679"/>
        <end position="706"/>
    </location>
</feature>
<gene>
    <name evidence="4" type="ORF">HK105_200201</name>
</gene>
<keyword evidence="5" id="KW-1185">Reference proteome</keyword>
<sequence>MPVPYPASSSAAQQYAQYYAHMAQYQQSQQARAAAYPAQHYYPQYQQAYAQHYAQHYAQQAQAGQQPPRPYPHQAPAMAAYPAQHPAYQQWAGMTPAQASQASNAAAWSAYYAAQNAAAAAASKTAAAAAGASSASAARPPLSSSASLNAAAAAVASSSSSVSVPSSVSASAAAPNSAHGTPWTVSAHKPAAVAASPAYTSVKKKRPIGTFNVFEGPEKAAKHNATATAASSAHKAKESLSAPAANAADADETPKSTEWPKSLTDYCERAMRSCPPTKLAVLQERLRAIILQAQKAKALWTTDWDVMPMPNVEGKKEADMVRLSESISSTPVLSPSLSARLQPSSKKRKPGDAAGAEGGDGAGATSPIGAVGKKAKGKKMQGDFVLTEAQLSRRDERLRRFQSNAEEEQMEQERKRREIELARQAFVSAGAQGNPDVADWDEFTIVGTCTKLEKSYLRLTSAPDPTTVRPLPVLRQTLDLLKKKWKEDHNYTYICDQFKSLRQDLTVQRIKNDFTVKVYETHARIALEKGDLGEYNQCQAQLKQLYSLHKLPGSIDEFLGYRILYMLHTINRRDLINTLSELTDEQKTGECVKHALAVRTALATNNFHRLFSLYHASPKMSGYLMDHFIDRERQAALATIMKAYRPTVTLEHLTSALGFVPPQLASAVEAFAELSLAPKDQQEQSAATSRSSSPASDADGEREAAARDLAMRNKAEIKSAIAEAAKWLDGMGVTWATPAPASAGSTPSVHSSAWARQRLVDCKLSMAAVQERARATLAKGVDIKGQIH</sequence>